<protein>
    <recommendedName>
        <fullName evidence="19">Cysteine-rich receptor-like protein kinase 29</fullName>
    </recommendedName>
</protein>
<feature type="domain" description="Protein kinase" evidence="16">
    <location>
        <begin position="122"/>
        <end position="498"/>
    </location>
</feature>
<feature type="domain" description="Gnk2-homologous" evidence="17">
    <location>
        <begin position="133"/>
        <end position="241"/>
    </location>
</feature>
<dbReference type="Pfam" id="PF00069">
    <property type="entry name" value="Pkinase"/>
    <property type="match status" value="1"/>
</dbReference>
<feature type="chain" id="PRO_5014958138" description="Cysteine-rich receptor-like protein kinase 29" evidence="15">
    <location>
        <begin position="22"/>
        <end position="525"/>
    </location>
</feature>
<dbReference type="Gene3D" id="1.10.510.10">
    <property type="entry name" value="Transferase(Phosphotransferase) domain 1"/>
    <property type="match status" value="1"/>
</dbReference>
<evidence type="ECO:0000256" key="5">
    <source>
        <dbReference type="ARBA" id="ARBA00022729"/>
    </source>
</evidence>
<dbReference type="Gene3D" id="3.30.430.20">
    <property type="entry name" value="Gnk2 domain, C-X8-C-X2-C motif"/>
    <property type="match status" value="2"/>
</dbReference>
<dbReference type="InterPro" id="IPR000719">
    <property type="entry name" value="Prot_kinase_dom"/>
</dbReference>
<dbReference type="FunFam" id="3.30.430.20:FF:000003">
    <property type="entry name" value="Cysteine-rich RLK (RECEPTOR-like protein kinase) 10"/>
    <property type="match status" value="1"/>
</dbReference>
<dbReference type="SUPFAM" id="SSF56112">
    <property type="entry name" value="Protein kinase-like (PK-like)"/>
    <property type="match status" value="1"/>
</dbReference>
<dbReference type="GO" id="GO:0005886">
    <property type="term" value="C:plasma membrane"/>
    <property type="evidence" value="ECO:0007669"/>
    <property type="project" value="TreeGrafter"/>
</dbReference>
<evidence type="ECO:0000256" key="3">
    <source>
        <dbReference type="ARBA" id="ARBA00022679"/>
    </source>
</evidence>
<dbReference type="PANTHER" id="PTHR27002">
    <property type="entry name" value="RECEPTOR-LIKE SERINE/THREONINE-PROTEIN KINASE SD1-8"/>
    <property type="match status" value="1"/>
</dbReference>
<dbReference type="InterPro" id="IPR038408">
    <property type="entry name" value="GNK2_sf"/>
</dbReference>
<comment type="subcellular location">
    <subcellularLocation>
        <location evidence="1">Membrane</location>
        <topology evidence="1">Single-pass membrane protein</topology>
    </subcellularLocation>
</comment>
<dbReference type="PROSITE" id="PS00108">
    <property type="entry name" value="PROTEIN_KINASE_ST"/>
    <property type="match status" value="1"/>
</dbReference>
<dbReference type="PROSITE" id="PS50011">
    <property type="entry name" value="PROTEIN_KINASE_DOM"/>
    <property type="match status" value="1"/>
</dbReference>
<feature type="domain" description="Gnk2-homologous" evidence="17">
    <location>
        <begin position="24"/>
        <end position="127"/>
    </location>
</feature>
<dbReference type="CDD" id="cd23509">
    <property type="entry name" value="Gnk2-like"/>
    <property type="match status" value="2"/>
</dbReference>
<keyword evidence="11" id="KW-0472">Membrane</keyword>
<dbReference type="PROSITE" id="PS51473">
    <property type="entry name" value="GNK2"/>
    <property type="match status" value="2"/>
</dbReference>
<dbReference type="FunFam" id="3.30.430.20:FF:000002">
    <property type="entry name" value="Cysteine-rich receptor-like protein kinase 10"/>
    <property type="match status" value="1"/>
</dbReference>
<dbReference type="InterPro" id="IPR002902">
    <property type="entry name" value="GNK2"/>
</dbReference>
<dbReference type="GO" id="GO:0004674">
    <property type="term" value="F:protein serine/threonine kinase activity"/>
    <property type="evidence" value="ECO:0007669"/>
    <property type="project" value="UniProtKB-KW"/>
</dbReference>
<keyword evidence="3" id="KW-0808">Transferase</keyword>
<evidence type="ECO:0000256" key="2">
    <source>
        <dbReference type="ARBA" id="ARBA00022527"/>
    </source>
</evidence>
<evidence type="ECO:0000256" key="14">
    <source>
        <dbReference type="SAM" id="MobiDB-lite"/>
    </source>
</evidence>
<dbReference type="GO" id="GO:0005524">
    <property type="term" value="F:ATP binding"/>
    <property type="evidence" value="ECO:0007669"/>
    <property type="project" value="UniProtKB-KW"/>
</dbReference>
<sequence length="525" mass="58090">MGSPRLLFLSAICILIVQAIAQPPFLYNFCLDKGNYTRNSTYQANLNDLLSSLTSNTKIDYGFYNKSYGQNPDKVYALGLCRGDVKPEVCRSCLNNATNLLPLLCPYQKEAIGWYDYCMLRYSFRNIFGIKEDGPTFYMWNTNNVSANVNQFKQDLRTLLDRKRGQAAAGGSLRKFAVGNATAPNFQTLYALMQCTPDLSELDCSNCLDGAMGYIPQCCDGKQGGRVIGPSCSLRFEVGLFYDPSADNASTPSPSPSPPLAPSLSPPLTNTSATKGAAVDEISSVESLQLDFVTIKIATDNFSDANKLGQDPIGRTHLDWTIRYKIIGGIARGLLYLHEDSRLRIIHRDLKASNVLLDSEMNPKISDFGMARLFALDQSEGNTSRIVGTYGYMAPEYVMHGQFSVKSDVFSFGVLVLEIVSGQKNSCFRNGENIEDLRSFAWKNWKDGTTSNLVDPTLKDVSTTEIMRCIHIGLLCVQENVADRPTMASIVLMLSSYSMTLPIPSKPAFFMHSNTESNIFLQFGK</sequence>
<dbReference type="FunFam" id="1.10.510.10:FF:000129">
    <property type="entry name" value="cysteine-rich receptor-like protein kinase 10"/>
    <property type="match status" value="1"/>
</dbReference>
<proteinExistence type="predicted"/>
<evidence type="ECO:0000256" key="6">
    <source>
        <dbReference type="ARBA" id="ARBA00022737"/>
    </source>
</evidence>
<name>A0A2N9GGK4_FAGSY</name>
<evidence type="ECO:0000313" key="18">
    <source>
        <dbReference type="EMBL" id="SPC98560.1"/>
    </source>
</evidence>
<evidence type="ECO:0000256" key="10">
    <source>
        <dbReference type="ARBA" id="ARBA00022989"/>
    </source>
</evidence>
<feature type="region of interest" description="Disordered" evidence="14">
    <location>
        <begin position="247"/>
        <end position="272"/>
    </location>
</feature>
<keyword evidence="2" id="KW-0723">Serine/threonine-protein kinase</keyword>
<dbReference type="Pfam" id="PF01657">
    <property type="entry name" value="Stress-antifung"/>
    <property type="match status" value="2"/>
</dbReference>
<keyword evidence="7" id="KW-0547">Nucleotide-binding</keyword>
<keyword evidence="13" id="KW-0325">Glycoprotein</keyword>
<evidence type="ECO:0000256" key="8">
    <source>
        <dbReference type="ARBA" id="ARBA00022777"/>
    </source>
</evidence>
<accession>A0A2N9GGK4</accession>
<feature type="signal peptide" evidence="15">
    <location>
        <begin position="1"/>
        <end position="21"/>
    </location>
</feature>
<evidence type="ECO:0008006" key="19">
    <source>
        <dbReference type="Google" id="ProtNLM"/>
    </source>
</evidence>
<dbReference type="SMART" id="SM00220">
    <property type="entry name" value="S_TKc"/>
    <property type="match status" value="1"/>
</dbReference>
<evidence type="ECO:0000256" key="1">
    <source>
        <dbReference type="ARBA" id="ARBA00004167"/>
    </source>
</evidence>
<evidence type="ECO:0000256" key="11">
    <source>
        <dbReference type="ARBA" id="ARBA00023136"/>
    </source>
</evidence>
<evidence type="ECO:0000256" key="9">
    <source>
        <dbReference type="ARBA" id="ARBA00022840"/>
    </source>
</evidence>
<keyword evidence="10" id="KW-1133">Transmembrane helix</keyword>
<dbReference type="PANTHER" id="PTHR27002:SF181">
    <property type="entry name" value="RECEPTOR-LIKE SERINE_THREONINE-PROTEIN KINASE"/>
    <property type="match status" value="1"/>
</dbReference>
<keyword evidence="8" id="KW-0418">Kinase</keyword>
<gene>
    <name evidence="18" type="ORF">FSB_LOCUS26442</name>
</gene>
<keyword evidence="5 15" id="KW-0732">Signal</keyword>
<evidence type="ECO:0000256" key="15">
    <source>
        <dbReference type="SAM" id="SignalP"/>
    </source>
</evidence>
<dbReference type="EMBL" id="OIVN01001883">
    <property type="protein sequence ID" value="SPC98560.1"/>
    <property type="molecule type" value="Genomic_DNA"/>
</dbReference>
<evidence type="ECO:0000256" key="4">
    <source>
        <dbReference type="ARBA" id="ARBA00022692"/>
    </source>
</evidence>
<keyword evidence="6" id="KW-0677">Repeat</keyword>
<dbReference type="GO" id="GO:0006950">
    <property type="term" value="P:response to stress"/>
    <property type="evidence" value="ECO:0007669"/>
    <property type="project" value="UniProtKB-ARBA"/>
</dbReference>
<dbReference type="AlphaFoldDB" id="A0A2N9GGK4"/>
<evidence type="ECO:0000256" key="12">
    <source>
        <dbReference type="ARBA" id="ARBA00023170"/>
    </source>
</evidence>
<reference evidence="18" key="1">
    <citation type="submission" date="2018-02" db="EMBL/GenBank/DDBJ databases">
        <authorList>
            <person name="Cohen D.B."/>
            <person name="Kent A.D."/>
        </authorList>
    </citation>
    <scope>NUCLEOTIDE SEQUENCE</scope>
</reference>
<keyword evidence="12" id="KW-0675">Receptor</keyword>
<organism evidence="18">
    <name type="scientific">Fagus sylvatica</name>
    <name type="common">Beechnut</name>
    <dbReference type="NCBI Taxonomy" id="28930"/>
    <lineage>
        <taxon>Eukaryota</taxon>
        <taxon>Viridiplantae</taxon>
        <taxon>Streptophyta</taxon>
        <taxon>Embryophyta</taxon>
        <taxon>Tracheophyta</taxon>
        <taxon>Spermatophyta</taxon>
        <taxon>Magnoliopsida</taxon>
        <taxon>eudicotyledons</taxon>
        <taxon>Gunneridae</taxon>
        <taxon>Pentapetalae</taxon>
        <taxon>rosids</taxon>
        <taxon>fabids</taxon>
        <taxon>Fagales</taxon>
        <taxon>Fagaceae</taxon>
        <taxon>Fagus</taxon>
    </lineage>
</organism>
<dbReference type="InterPro" id="IPR008271">
    <property type="entry name" value="Ser/Thr_kinase_AS"/>
</dbReference>
<evidence type="ECO:0000259" key="16">
    <source>
        <dbReference type="PROSITE" id="PS50011"/>
    </source>
</evidence>
<dbReference type="InterPro" id="IPR011009">
    <property type="entry name" value="Kinase-like_dom_sf"/>
</dbReference>
<evidence type="ECO:0000256" key="13">
    <source>
        <dbReference type="ARBA" id="ARBA00023180"/>
    </source>
</evidence>
<feature type="compositionally biased region" description="Pro residues" evidence="14">
    <location>
        <begin position="253"/>
        <end position="265"/>
    </location>
</feature>
<keyword evidence="4" id="KW-0812">Transmembrane</keyword>
<evidence type="ECO:0000256" key="7">
    <source>
        <dbReference type="ARBA" id="ARBA00022741"/>
    </source>
</evidence>
<keyword evidence="9" id="KW-0067">ATP-binding</keyword>
<evidence type="ECO:0000259" key="17">
    <source>
        <dbReference type="PROSITE" id="PS51473"/>
    </source>
</evidence>